<dbReference type="Gene3D" id="3.40.50.150">
    <property type="entry name" value="Vaccinia Virus protein VP39"/>
    <property type="match status" value="1"/>
</dbReference>
<dbReference type="PANTHER" id="PTHR43861:SF6">
    <property type="entry name" value="METHYLTRANSFERASE TYPE 11"/>
    <property type="match status" value="1"/>
</dbReference>
<gene>
    <name evidence="1" type="ORF">AW736_20290</name>
</gene>
<proteinExistence type="predicted"/>
<organism evidence="1 2">
    <name type="scientific">Termitidicoccus mucosus</name>
    <dbReference type="NCBI Taxonomy" id="1184151"/>
    <lineage>
        <taxon>Bacteria</taxon>
        <taxon>Pseudomonadati</taxon>
        <taxon>Verrucomicrobiota</taxon>
        <taxon>Opitutia</taxon>
        <taxon>Opitutales</taxon>
        <taxon>Opitutaceae</taxon>
        <taxon>Termitidicoccus</taxon>
    </lineage>
</organism>
<dbReference type="PANTHER" id="PTHR43861">
    <property type="entry name" value="TRANS-ACONITATE 2-METHYLTRANSFERASE-RELATED"/>
    <property type="match status" value="1"/>
</dbReference>
<comment type="caution">
    <text evidence="1">The sequence shown here is derived from an EMBL/GenBank/DDBJ whole genome shotgun (WGS) entry which is preliminary data.</text>
</comment>
<dbReference type="SUPFAM" id="SSF53335">
    <property type="entry name" value="S-adenosyl-L-methionine-dependent methyltransferases"/>
    <property type="match status" value="1"/>
</dbReference>
<dbReference type="OrthoDB" id="8936324at2"/>
<dbReference type="STRING" id="1184151.AW736_20290"/>
<dbReference type="Pfam" id="PF13489">
    <property type="entry name" value="Methyltransf_23"/>
    <property type="match status" value="1"/>
</dbReference>
<protein>
    <recommendedName>
        <fullName evidence="3">Methyltransferase type 11</fullName>
    </recommendedName>
</protein>
<dbReference type="InterPro" id="IPR029063">
    <property type="entry name" value="SAM-dependent_MTases_sf"/>
</dbReference>
<evidence type="ECO:0008006" key="3">
    <source>
        <dbReference type="Google" id="ProtNLM"/>
    </source>
</evidence>
<accession>A0A178IF83</accession>
<dbReference type="CDD" id="cd02440">
    <property type="entry name" value="AdoMet_MTases"/>
    <property type="match status" value="1"/>
</dbReference>
<sequence length="207" mass="23235">MNEEIATDYAYTRADASHTHAYLWASVRRELLRGRGRRVFDLGCGNGSSARHLKGHGFEVTGVDPSETGIEIAKQEDPIMRLELGSAYEDLASHYGTFPVVVSLEVVEHVYSPRKYARCVHDLLEPGGFAIISTPYHGYFKNLALALSGKLDAHFTALWDHGHIKFWSIKTLTTLFAEQGLVLEKVLRVGRFPVLAKSMVLMFRKNE</sequence>
<dbReference type="RefSeq" id="WP_068772137.1">
    <property type="nucleotide sequence ID" value="NZ_CP109796.1"/>
</dbReference>
<reference evidence="1 2" key="1">
    <citation type="submission" date="2016-01" db="EMBL/GenBank/DDBJ databases">
        <title>High potential of lignocellulose degradation of a new Verrucomicrobia species.</title>
        <authorList>
            <person name="Wang Y."/>
            <person name="Shi Y."/>
            <person name="Qiu Z."/>
            <person name="Liu S."/>
            <person name="Yang H."/>
        </authorList>
    </citation>
    <scope>NUCLEOTIDE SEQUENCE [LARGE SCALE GENOMIC DNA]</scope>
    <source>
        <strain evidence="1 2">TSB47</strain>
    </source>
</reference>
<dbReference type="EMBL" id="LRRQ01000156">
    <property type="protein sequence ID" value="OAM87805.1"/>
    <property type="molecule type" value="Genomic_DNA"/>
</dbReference>
<dbReference type="AlphaFoldDB" id="A0A178IF83"/>
<evidence type="ECO:0000313" key="2">
    <source>
        <dbReference type="Proteomes" id="UP000078486"/>
    </source>
</evidence>
<keyword evidence="2" id="KW-1185">Reference proteome</keyword>
<evidence type="ECO:0000313" key="1">
    <source>
        <dbReference type="EMBL" id="OAM87805.1"/>
    </source>
</evidence>
<dbReference type="Proteomes" id="UP000078486">
    <property type="component" value="Unassembled WGS sequence"/>
</dbReference>
<name>A0A178IF83_9BACT</name>